<keyword evidence="7" id="KW-0689">Ribosomal protein</keyword>
<keyword evidence="5 6" id="KW-0949">S-adenosyl-L-methionine</keyword>
<evidence type="ECO:0000256" key="3">
    <source>
        <dbReference type="ARBA" id="ARBA00022603"/>
    </source>
</evidence>
<dbReference type="STRING" id="1423727.FC34_GL000428"/>
<dbReference type="GO" id="GO:0016279">
    <property type="term" value="F:protein-lysine N-methyltransferase activity"/>
    <property type="evidence" value="ECO:0007669"/>
    <property type="project" value="RHEA"/>
</dbReference>
<dbReference type="GO" id="GO:0005840">
    <property type="term" value="C:ribosome"/>
    <property type="evidence" value="ECO:0007669"/>
    <property type="project" value="UniProtKB-KW"/>
</dbReference>
<evidence type="ECO:0000256" key="6">
    <source>
        <dbReference type="HAMAP-Rule" id="MF_00735"/>
    </source>
</evidence>
<evidence type="ECO:0000256" key="2">
    <source>
        <dbReference type="ARBA" id="ARBA00022490"/>
    </source>
</evidence>
<evidence type="ECO:0000256" key="5">
    <source>
        <dbReference type="ARBA" id="ARBA00022691"/>
    </source>
</evidence>
<gene>
    <name evidence="6" type="primary">prmA</name>
    <name evidence="7" type="ORF">FC34_GL000428</name>
</gene>
<dbReference type="PATRIC" id="fig|1423727.3.peg.430"/>
<dbReference type="Gene3D" id="3.40.50.150">
    <property type="entry name" value="Vaccinia Virus protein VP39"/>
    <property type="match status" value="1"/>
</dbReference>
<keyword evidence="3 6" id="KW-0489">Methyltransferase</keyword>
<dbReference type="InterPro" id="IPR029063">
    <property type="entry name" value="SAM-dependent_MTases_sf"/>
</dbReference>
<comment type="catalytic activity">
    <reaction evidence="6">
        <text>L-lysyl-[protein] + 3 S-adenosyl-L-methionine = N(6),N(6),N(6)-trimethyl-L-lysyl-[protein] + 3 S-adenosyl-L-homocysteine + 3 H(+)</text>
        <dbReference type="Rhea" id="RHEA:54192"/>
        <dbReference type="Rhea" id="RHEA-COMP:9752"/>
        <dbReference type="Rhea" id="RHEA-COMP:13826"/>
        <dbReference type="ChEBI" id="CHEBI:15378"/>
        <dbReference type="ChEBI" id="CHEBI:29969"/>
        <dbReference type="ChEBI" id="CHEBI:57856"/>
        <dbReference type="ChEBI" id="CHEBI:59789"/>
        <dbReference type="ChEBI" id="CHEBI:61961"/>
    </reaction>
</comment>
<evidence type="ECO:0000256" key="4">
    <source>
        <dbReference type="ARBA" id="ARBA00022679"/>
    </source>
</evidence>
<accession>A0A0R2AZL1</accession>
<keyword evidence="2 6" id="KW-0963">Cytoplasm</keyword>
<dbReference type="Proteomes" id="UP000051672">
    <property type="component" value="Unassembled WGS sequence"/>
</dbReference>
<dbReference type="InterPro" id="IPR004498">
    <property type="entry name" value="Ribosomal_PrmA_MeTrfase"/>
</dbReference>
<name>A0A0R2AZL1_9LACO</name>
<dbReference type="CDD" id="cd02440">
    <property type="entry name" value="AdoMet_MTases"/>
    <property type="match status" value="1"/>
</dbReference>
<dbReference type="PANTHER" id="PTHR43648:SF1">
    <property type="entry name" value="ELECTRON TRANSFER FLAVOPROTEIN BETA SUBUNIT LYSINE METHYLTRANSFERASE"/>
    <property type="match status" value="1"/>
</dbReference>
<comment type="function">
    <text evidence="6">Methylates ribosomal protein L11.</text>
</comment>
<dbReference type="GO" id="GO:0005737">
    <property type="term" value="C:cytoplasm"/>
    <property type="evidence" value="ECO:0007669"/>
    <property type="project" value="UniProtKB-SubCell"/>
</dbReference>
<evidence type="ECO:0000256" key="1">
    <source>
        <dbReference type="ARBA" id="ARBA00009741"/>
    </source>
</evidence>
<dbReference type="PANTHER" id="PTHR43648">
    <property type="entry name" value="ELECTRON TRANSFER FLAVOPROTEIN BETA SUBUNIT LYSINE METHYLTRANSFERASE"/>
    <property type="match status" value="1"/>
</dbReference>
<feature type="binding site" evidence="6">
    <location>
        <position position="186"/>
    </location>
    <ligand>
        <name>S-adenosyl-L-methionine</name>
        <dbReference type="ChEBI" id="CHEBI:59789"/>
    </ligand>
</feature>
<comment type="subcellular location">
    <subcellularLocation>
        <location evidence="6">Cytoplasm</location>
    </subcellularLocation>
</comment>
<feature type="binding site" evidence="6">
    <location>
        <position position="250"/>
    </location>
    <ligand>
        <name>S-adenosyl-L-methionine</name>
        <dbReference type="ChEBI" id="CHEBI:59789"/>
    </ligand>
</feature>
<dbReference type="InterPro" id="IPR050078">
    <property type="entry name" value="Ribosomal_L11_MeTrfase_PrmA"/>
</dbReference>
<dbReference type="EC" id="2.1.1.-" evidence="6"/>
<dbReference type="PIRSF" id="PIRSF000401">
    <property type="entry name" value="RPL11_MTase"/>
    <property type="match status" value="1"/>
</dbReference>
<reference evidence="7 8" key="1">
    <citation type="journal article" date="2015" name="Genome Announc.">
        <title>Expanding the biotechnology potential of lactobacilli through comparative genomics of 213 strains and associated genera.</title>
        <authorList>
            <person name="Sun Z."/>
            <person name="Harris H.M."/>
            <person name="McCann A."/>
            <person name="Guo C."/>
            <person name="Argimon S."/>
            <person name="Zhang W."/>
            <person name="Yang X."/>
            <person name="Jeffery I.B."/>
            <person name="Cooney J.C."/>
            <person name="Kagawa T.F."/>
            <person name="Liu W."/>
            <person name="Song Y."/>
            <person name="Salvetti E."/>
            <person name="Wrobel A."/>
            <person name="Rasinkangas P."/>
            <person name="Parkhill J."/>
            <person name="Rea M.C."/>
            <person name="O'Sullivan O."/>
            <person name="Ritari J."/>
            <person name="Douillard F.P."/>
            <person name="Paul Ross R."/>
            <person name="Yang R."/>
            <person name="Briner A.E."/>
            <person name="Felis G.E."/>
            <person name="de Vos W.M."/>
            <person name="Barrangou R."/>
            <person name="Klaenhammer T.R."/>
            <person name="Caufield P.W."/>
            <person name="Cui Y."/>
            <person name="Zhang H."/>
            <person name="O'Toole P.W."/>
        </authorList>
    </citation>
    <scope>NUCLEOTIDE SEQUENCE [LARGE SCALE GENOMIC DNA]</scope>
    <source>
        <strain evidence="7 8">DSM 23927</strain>
    </source>
</reference>
<evidence type="ECO:0000313" key="7">
    <source>
        <dbReference type="EMBL" id="KRM72718.1"/>
    </source>
</evidence>
<keyword evidence="4 6" id="KW-0808">Transferase</keyword>
<dbReference type="Pfam" id="PF06325">
    <property type="entry name" value="PrmA"/>
    <property type="match status" value="1"/>
</dbReference>
<dbReference type="NCBIfam" id="TIGR00406">
    <property type="entry name" value="prmA"/>
    <property type="match status" value="1"/>
</dbReference>
<comment type="caution">
    <text evidence="7">The sequence shown here is derived from an EMBL/GenBank/DDBJ whole genome shotgun (WGS) entry which is preliminary data.</text>
</comment>
<protein>
    <recommendedName>
        <fullName evidence="6">Ribosomal protein L11 methyltransferase</fullName>
        <shortName evidence="6">L11 Mtase</shortName>
        <ecNumber evidence="6">2.1.1.-</ecNumber>
    </recommendedName>
</protein>
<feature type="binding site" evidence="6">
    <location>
        <position position="165"/>
    </location>
    <ligand>
        <name>S-adenosyl-L-methionine</name>
        <dbReference type="ChEBI" id="CHEBI:59789"/>
    </ligand>
</feature>
<dbReference type="GO" id="GO:0032259">
    <property type="term" value="P:methylation"/>
    <property type="evidence" value="ECO:0007669"/>
    <property type="project" value="UniProtKB-KW"/>
</dbReference>
<keyword evidence="8" id="KW-1185">Reference proteome</keyword>
<evidence type="ECO:0000313" key="8">
    <source>
        <dbReference type="Proteomes" id="UP000051672"/>
    </source>
</evidence>
<dbReference type="AlphaFoldDB" id="A0A0R2AZL1"/>
<keyword evidence="7" id="KW-0687">Ribonucleoprotein</keyword>
<dbReference type="SUPFAM" id="SSF53335">
    <property type="entry name" value="S-adenosyl-L-methionine-dependent methyltransferases"/>
    <property type="match status" value="1"/>
</dbReference>
<dbReference type="HAMAP" id="MF_00735">
    <property type="entry name" value="Methyltr_PrmA"/>
    <property type="match status" value="1"/>
</dbReference>
<dbReference type="EMBL" id="AYZQ01000001">
    <property type="protein sequence ID" value="KRM72718.1"/>
    <property type="molecule type" value="Genomic_DNA"/>
</dbReference>
<proteinExistence type="inferred from homology"/>
<sequence length="320" mass="34650">MTAMEWSKISVQTSTEAVEAVSNYLMSLGAEGIQIEDAADFQNEEFLANGVWLDPDTFAHQEEGAKVTGFFNAKTHLPELVPEIQSKVAQLADFGLDPGAGTVSVDSVADDDWANTWKQYYHPVRVSHDLTIVPSWETYQPQQPNEMVIQLDPGMAFGTGTHPTTQLMLTALETLMRGSERVIDVGTGSGVLAIAAEMLGASHILATDVDQVAVDNAKMNLAFNPVTKIDVIANDLLEGIDEKADLILANILAEVLLPLIPQLDHALAKRGQVVLSGIFYDKVAPVKQALATNGFIVRAESRLGDWSAIVAHRQSDEEDA</sequence>
<organism evidence="7 8">
    <name type="scientific">Lacticaseibacillus brantae DSM 23927</name>
    <dbReference type="NCBI Taxonomy" id="1423727"/>
    <lineage>
        <taxon>Bacteria</taxon>
        <taxon>Bacillati</taxon>
        <taxon>Bacillota</taxon>
        <taxon>Bacilli</taxon>
        <taxon>Lactobacillales</taxon>
        <taxon>Lactobacillaceae</taxon>
        <taxon>Lacticaseibacillus</taxon>
    </lineage>
</organism>
<comment type="similarity">
    <text evidence="1 6">Belongs to the methyltransferase superfamily. PrmA family.</text>
</comment>
<feature type="binding site" evidence="6">
    <location>
        <position position="208"/>
    </location>
    <ligand>
        <name>S-adenosyl-L-methionine</name>
        <dbReference type="ChEBI" id="CHEBI:59789"/>
    </ligand>
</feature>